<keyword evidence="10" id="KW-0092">Biotin</keyword>
<evidence type="ECO:0000256" key="13">
    <source>
        <dbReference type="PROSITE-ProRule" id="PRU00409"/>
    </source>
</evidence>
<keyword evidence="18" id="KW-1185">Reference proteome</keyword>
<organism evidence="17 18">
    <name type="scientific">Wenzhouxiangella limi</name>
    <dbReference type="NCBI Taxonomy" id="2707351"/>
    <lineage>
        <taxon>Bacteria</taxon>
        <taxon>Pseudomonadati</taxon>
        <taxon>Pseudomonadota</taxon>
        <taxon>Gammaproteobacteria</taxon>
        <taxon>Chromatiales</taxon>
        <taxon>Wenzhouxiangellaceae</taxon>
        <taxon>Wenzhouxiangella</taxon>
    </lineage>
</organism>
<sequence>MFSKILIANRGEIACRIIATCRRLGIHTIAVYSEADAGARHVRLADAATCIGPAPASASYLKVERILAAAREHGAEAIHPGYGFLSENPDFARAVEAAGIALIGPSAQSMEIMGSKAAAKDRMAPAGVPLIPGYHGDDQNDEHLQAEAERVGFPLMLKAAAGGGGKGMRVVRSAGEFGEALAAARREARSAFGDERMILERYLARPRHIEAQVFADAHGNTVHLYERDCSSQRRHQKIIEEAPAPNLDPALRTELLAAAVRAAQAVNYLGAGTVEFLVDGDDFYFLEMNTRLQVEHPVTEMITGLDLVEWQIRVAAGEKLPRQQDQISIQGHAMEARIYAEDPDRGFVPSSGWIRALNLPEGEQIRIDRGVDTGDTVSVHYDPMIAKLIVHGPDREACRARLKRALSASFIAGPTTNLGFLQALAATEAFASGRLDAGLLDREPALVQTHREPPVEVVAAAAAYWLRAQEPDAPSPSPWARCDGWRPGTPASRWLDIECGELRTSIEATGFAGDYKLMLADQDLALRLDPLGVSRFRLDLGDRNRPVWLHADGESRLDVCLDELRWTLTRHARFEAAQSSAGGDGRILAPMPGRILEIRVTEGAQVAEGEPVLVMEAMKMELTIKAPIDGTVEGLAVERGDLVEADALLLSLIEADPEN</sequence>
<dbReference type="Pfam" id="PF02785">
    <property type="entry name" value="Biotin_carb_C"/>
    <property type="match status" value="1"/>
</dbReference>
<evidence type="ECO:0000256" key="5">
    <source>
        <dbReference type="ARBA" id="ARBA00017242"/>
    </source>
</evidence>
<dbReference type="InterPro" id="IPR048429">
    <property type="entry name" value="MCC_alpha_BT"/>
</dbReference>
<evidence type="ECO:0000256" key="8">
    <source>
        <dbReference type="ARBA" id="ARBA00022840"/>
    </source>
</evidence>
<evidence type="ECO:0000259" key="16">
    <source>
        <dbReference type="PROSITE" id="PS50979"/>
    </source>
</evidence>
<dbReference type="Pfam" id="PF21139">
    <property type="entry name" value="BT_MCC_alpha"/>
    <property type="match status" value="1"/>
</dbReference>
<dbReference type="PROSITE" id="PS50979">
    <property type="entry name" value="BC"/>
    <property type="match status" value="1"/>
</dbReference>
<evidence type="ECO:0000313" key="18">
    <source>
        <dbReference type="Proteomes" id="UP000484885"/>
    </source>
</evidence>
<comment type="pathway">
    <text evidence="3">Lipid metabolism; malonyl-CoA biosynthesis; malonyl-CoA from acetyl-CoA: step 1/1.</text>
</comment>
<dbReference type="GO" id="GO:0004075">
    <property type="term" value="F:biotin carboxylase activity"/>
    <property type="evidence" value="ECO:0007669"/>
    <property type="project" value="UniProtKB-EC"/>
</dbReference>
<evidence type="ECO:0000256" key="7">
    <source>
        <dbReference type="ARBA" id="ARBA00022741"/>
    </source>
</evidence>
<comment type="caution">
    <text evidence="17">The sequence shown here is derived from an EMBL/GenBank/DDBJ whole genome shotgun (WGS) entry which is preliminary data.</text>
</comment>
<dbReference type="Gene3D" id="3.30.470.20">
    <property type="entry name" value="ATP-grasp fold, B domain"/>
    <property type="match status" value="1"/>
</dbReference>
<dbReference type="InterPro" id="IPR001882">
    <property type="entry name" value="Biotin_BS"/>
</dbReference>
<reference evidence="17 18" key="1">
    <citation type="submission" date="2020-02" db="EMBL/GenBank/DDBJ databases">
        <authorList>
            <person name="Zhang X.-Y."/>
        </authorList>
    </citation>
    <scope>NUCLEOTIDE SEQUENCE [LARGE SCALE GENOMIC DNA]</scope>
    <source>
        <strain evidence="17 18">C33</strain>
    </source>
</reference>
<dbReference type="EMBL" id="JAAGSC010000043">
    <property type="protein sequence ID" value="NDY96622.1"/>
    <property type="molecule type" value="Genomic_DNA"/>
</dbReference>
<keyword evidence="9" id="KW-0809">Transit peptide</keyword>
<evidence type="ECO:0000256" key="3">
    <source>
        <dbReference type="ARBA" id="ARBA00004956"/>
    </source>
</evidence>
<name>A0A845V201_9GAMM</name>
<dbReference type="InterPro" id="IPR016185">
    <property type="entry name" value="PreATP-grasp_dom_sf"/>
</dbReference>
<dbReference type="InterPro" id="IPR005481">
    <property type="entry name" value="BC-like_N"/>
</dbReference>
<keyword evidence="8 13" id="KW-0067">ATP-binding</keyword>
<keyword evidence="6" id="KW-0436">Ligase</keyword>
<dbReference type="InterPro" id="IPR011054">
    <property type="entry name" value="Rudment_hybrid_motif"/>
</dbReference>
<dbReference type="SUPFAM" id="SSF51230">
    <property type="entry name" value="Single hybrid motif"/>
    <property type="match status" value="1"/>
</dbReference>
<dbReference type="SUPFAM" id="SSF52440">
    <property type="entry name" value="PreATP-grasp domain"/>
    <property type="match status" value="1"/>
</dbReference>
<dbReference type="InterPro" id="IPR011053">
    <property type="entry name" value="Single_hybrid_motif"/>
</dbReference>
<dbReference type="RefSeq" id="WP_164212008.1">
    <property type="nucleotide sequence ID" value="NZ_JAAGSC010000043.1"/>
</dbReference>
<evidence type="ECO:0000256" key="6">
    <source>
        <dbReference type="ARBA" id="ARBA00022598"/>
    </source>
</evidence>
<dbReference type="InterPro" id="IPR000089">
    <property type="entry name" value="Biotin_lipoyl"/>
</dbReference>
<dbReference type="PROSITE" id="PS00188">
    <property type="entry name" value="BIOTIN"/>
    <property type="match status" value="1"/>
</dbReference>
<dbReference type="FunFam" id="3.40.50.20:FF:000010">
    <property type="entry name" value="Propionyl-CoA carboxylase subunit alpha"/>
    <property type="match status" value="1"/>
</dbReference>
<feature type="domain" description="ATP-grasp" evidence="15">
    <location>
        <begin position="120"/>
        <end position="316"/>
    </location>
</feature>
<evidence type="ECO:0000256" key="1">
    <source>
        <dbReference type="ARBA" id="ARBA00001953"/>
    </source>
</evidence>
<dbReference type="CDD" id="cd06850">
    <property type="entry name" value="biotinyl_domain"/>
    <property type="match status" value="1"/>
</dbReference>
<dbReference type="InterPro" id="IPR005479">
    <property type="entry name" value="CPAse_ATP-bd"/>
</dbReference>
<dbReference type="Pfam" id="PF00364">
    <property type="entry name" value="Biotin_lipoyl"/>
    <property type="match status" value="1"/>
</dbReference>
<dbReference type="InterPro" id="IPR011764">
    <property type="entry name" value="Biotin_carboxylation_dom"/>
</dbReference>
<feature type="domain" description="Biotin carboxylation" evidence="16">
    <location>
        <begin position="1"/>
        <end position="445"/>
    </location>
</feature>
<dbReference type="FunFam" id="3.30.1490.20:FF:000003">
    <property type="entry name" value="acetyl-CoA carboxylase isoform X1"/>
    <property type="match status" value="1"/>
</dbReference>
<dbReference type="InterPro" id="IPR005482">
    <property type="entry name" value="Biotin_COase_C"/>
</dbReference>
<dbReference type="InterPro" id="IPR050856">
    <property type="entry name" value="Biotin_carboxylase_complex"/>
</dbReference>
<dbReference type="PROSITE" id="PS50975">
    <property type="entry name" value="ATP_GRASP"/>
    <property type="match status" value="1"/>
</dbReference>
<dbReference type="SUPFAM" id="SSF56059">
    <property type="entry name" value="Glutathione synthetase ATP-binding domain-like"/>
    <property type="match status" value="1"/>
</dbReference>
<keyword evidence="7 13" id="KW-0547">Nucleotide-binding</keyword>
<dbReference type="PROSITE" id="PS50968">
    <property type="entry name" value="BIOTINYL_LIPOYL"/>
    <property type="match status" value="1"/>
</dbReference>
<evidence type="ECO:0000259" key="14">
    <source>
        <dbReference type="PROSITE" id="PS50968"/>
    </source>
</evidence>
<feature type="domain" description="Lipoyl-binding" evidence="14">
    <location>
        <begin position="574"/>
        <end position="653"/>
    </location>
</feature>
<dbReference type="Gene3D" id="2.40.50.100">
    <property type="match status" value="1"/>
</dbReference>
<dbReference type="SMART" id="SM00878">
    <property type="entry name" value="Biotin_carb_C"/>
    <property type="match status" value="1"/>
</dbReference>
<dbReference type="PROSITE" id="PS00867">
    <property type="entry name" value="CPSASE_2"/>
    <property type="match status" value="1"/>
</dbReference>
<dbReference type="Pfam" id="PF02786">
    <property type="entry name" value="CPSase_L_D2"/>
    <property type="match status" value="1"/>
</dbReference>
<evidence type="ECO:0000256" key="11">
    <source>
        <dbReference type="ARBA" id="ARBA00033786"/>
    </source>
</evidence>
<comment type="catalytic activity">
    <reaction evidence="12">
        <text>N(6)-biotinyl-L-lysyl-[protein] + hydrogencarbonate + ATP = N(6)-carboxybiotinyl-L-lysyl-[protein] + ADP + phosphate + H(+)</text>
        <dbReference type="Rhea" id="RHEA:13501"/>
        <dbReference type="Rhea" id="RHEA-COMP:10505"/>
        <dbReference type="Rhea" id="RHEA-COMP:10506"/>
        <dbReference type="ChEBI" id="CHEBI:15378"/>
        <dbReference type="ChEBI" id="CHEBI:17544"/>
        <dbReference type="ChEBI" id="CHEBI:30616"/>
        <dbReference type="ChEBI" id="CHEBI:43474"/>
        <dbReference type="ChEBI" id="CHEBI:83144"/>
        <dbReference type="ChEBI" id="CHEBI:83145"/>
        <dbReference type="ChEBI" id="CHEBI:456216"/>
        <dbReference type="EC" id="6.3.4.14"/>
    </reaction>
</comment>
<comment type="cofactor">
    <cofactor evidence="1">
        <name>biotin</name>
        <dbReference type="ChEBI" id="CHEBI:57586"/>
    </cofactor>
</comment>
<evidence type="ECO:0000256" key="10">
    <source>
        <dbReference type="ARBA" id="ARBA00023267"/>
    </source>
</evidence>
<evidence type="ECO:0000259" key="15">
    <source>
        <dbReference type="PROSITE" id="PS50975"/>
    </source>
</evidence>
<dbReference type="GO" id="GO:0005524">
    <property type="term" value="F:ATP binding"/>
    <property type="evidence" value="ECO:0007669"/>
    <property type="project" value="UniProtKB-UniRule"/>
</dbReference>
<gene>
    <name evidence="17" type="ORF">G3I74_12870</name>
</gene>
<dbReference type="FunFam" id="2.40.50.100:FF:000003">
    <property type="entry name" value="Acetyl-CoA carboxylase biotin carboxyl carrier protein"/>
    <property type="match status" value="1"/>
</dbReference>
<evidence type="ECO:0000256" key="12">
    <source>
        <dbReference type="ARBA" id="ARBA00048600"/>
    </source>
</evidence>
<dbReference type="PROSITE" id="PS00866">
    <property type="entry name" value="CPSASE_1"/>
    <property type="match status" value="1"/>
</dbReference>
<comment type="function">
    <text evidence="2">This protein is a component of the acetyl coenzyme A carboxylase complex; first, biotin carboxylase catalyzes the carboxylation of the carrier protein and then the transcarboxylase transfers the carboxyl group to form malonyl-CoA.</text>
</comment>
<dbReference type="PANTHER" id="PTHR18866">
    <property type="entry name" value="CARBOXYLASE:PYRUVATE/ACETYL-COA/PROPIONYL-COA CARBOXYLASE"/>
    <property type="match status" value="1"/>
</dbReference>
<proteinExistence type="predicted"/>
<dbReference type="InterPro" id="IPR011761">
    <property type="entry name" value="ATP-grasp"/>
</dbReference>
<evidence type="ECO:0000256" key="2">
    <source>
        <dbReference type="ARBA" id="ARBA00003761"/>
    </source>
</evidence>
<evidence type="ECO:0000256" key="4">
    <source>
        <dbReference type="ARBA" id="ARBA00011750"/>
    </source>
</evidence>
<dbReference type="NCBIfam" id="NF006367">
    <property type="entry name" value="PRK08591.1"/>
    <property type="match status" value="1"/>
</dbReference>
<dbReference type="Proteomes" id="UP000484885">
    <property type="component" value="Unassembled WGS sequence"/>
</dbReference>
<dbReference type="PANTHER" id="PTHR18866:SF33">
    <property type="entry name" value="METHYLCROTONOYL-COA CARBOXYLASE SUBUNIT ALPHA, MITOCHONDRIAL-RELATED"/>
    <property type="match status" value="1"/>
</dbReference>
<evidence type="ECO:0000256" key="9">
    <source>
        <dbReference type="ARBA" id="ARBA00022946"/>
    </source>
</evidence>
<accession>A0A845V201</accession>
<dbReference type="SUPFAM" id="SSF51246">
    <property type="entry name" value="Rudiment single hybrid motif"/>
    <property type="match status" value="1"/>
</dbReference>
<protein>
    <recommendedName>
        <fullName evidence="5">Biotin carboxylase</fullName>
    </recommendedName>
    <alternativeName>
        <fullName evidence="11">Acetyl-coenzyme A carboxylase biotin carboxylase subunit A</fullName>
    </alternativeName>
</protein>
<dbReference type="AlphaFoldDB" id="A0A845V201"/>
<dbReference type="FunFam" id="3.30.470.20:FF:000028">
    <property type="entry name" value="Methylcrotonoyl-CoA carboxylase subunit alpha, mitochondrial"/>
    <property type="match status" value="1"/>
</dbReference>
<dbReference type="GO" id="GO:0046872">
    <property type="term" value="F:metal ion binding"/>
    <property type="evidence" value="ECO:0007669"/>
    <property type="project" value="InterPro"/>
</dbReference>
<dbReference type="Gene3D" id="3.30.700.40">
    <property type="match status" value="1"/>
</dbReference>
<evidence type="ECO:0000313" key="17">
    <source>
        <dbReference type="EMBL" id="NDY96622.1"/>
    </source>
</evidence>
<dbReference type="Pfam" id="PF00289">
    <property type="entry name" value="Biotin_carb_N"/>
    <property type="match status" value="1"/>
</dbReference>
<comment type="subunit">
    <text evidence="4">Acetyl-CoA carboxylase is a heterohexamer of biotin carboxyl carrier protein, biotin carboxylase and the two subunits of carboxyl transferase in a 2:2 complex.</text>
</comment>